<keyword evidence="4" id="KW-1185">Reference proteome</keyword>
<sequence length="318" mass="33832">MEDQPARPADPPAAPAAAQQEPEPETTPEAGSTAGDADAPAPGPTTAPDDPPASAPGAPALADAPATPGADAPEEPAPRRPRGRTTLLLAAAALLGVVAGVATGYTVQAERPPTPLPPLSQAQLSYPDKHVPADEWEPVPAKHDRRVRTDGDLRKLLVKKPKGAREFSFLPITDGWVTPADYARGFEQPGSMFDSLLEMNVRRIAATEWEHGDQVTSVVLVQFHDQSARSAPGHAWSQGSYMVGDDYAGNGGHPIEGSDDGRYWVYDTPFREPGYLPVYGARALACRGDIVLDIHITDTGPIGSDEIRDIAERQLERL</sequence>
<keyword evidence="2" id="KW-0472">Membrane</keyword>
<comment type="caution">
    <text evidence="3">The sequence shown here is derived from an EMBL/GenBank/DDBJ whole genome shotgun (WGS) entry which is preliminary data.</text>
</comment>
<reference evidence="4" key="1">
    <citation type="submission" date="2023-07" db="EMBL/GenBank/DDBJ databases">
        <title>30 novel species of actinomycetes from the DSMZ collection.</title>
        <authorList>
            <person name="Nouioui I."/>
        </authorList>
    </citation>
    <scope>NUCLEOTIDE SEQUENCE [LARGE SCALE GENOMIC DNA]</scope>
    <source>
        <strain evidence="4">DSM 42041</strain>
    </source>
</reference>
<feature type="compositionally biased region" description="Low complexity" evidence="1">
    <location>
        <begin position="55"/>
        <end position="71"/>
    </location>
</feature>
<feature type="compositionally biased region" description="Pro residues" evidence="1">
    <location>
        <begin position="41"/>
        <end position="54"/>
    </location>
</feature>
<keyword evidence="2" id="KW-1133">Transmembrane helix</keyword>
<evidence type="ECO:0000256" key="1">
    <source>
        <dbReference type="SAM" id="MobiDB-lite"/>
    </source>
</evidence>
<gene>
    <name evidence="3" type="ORF">RM572_07255</name>
</gene>
<name>A0ABU2NNL7_9ACTN</name>
<evidence type="ECO:0000313" key="4">
    <source>
        <dbReference type="Proteomes" id="UP001183414"/>
    </source>
</evidence>
<feature type="region of interest" description="Disordered" evidence="1">
    <location>
        <begin position="1"/>
        <end position="81"/>
    </location>
</feature>
<feature type="compositionally biased region" description="Low complexity" evidence="1">
    <location>
        <begin position="15"/>
        <end position="40"/>
    </location>
</feature>
<keyword evidence="2" id="KW-0812">Transmembrane</keyword>
<dbReference type="RefSeq" id="WP_311672441.1">
    <property type="nucleotide sequence ID" value="NZ_JAVREQ010000004.1"/>
</dbReference>
<evidence type="ECO:0000313" key="3">
    <source>
        <dbReference type="EMBL" id="MDT0378575.1"/>
    </source>
</evidence>
<proteinExistence type="predicted"/>
<dbReference type="Proteomes" id="UP001183414">
    <property type="component" value="Unassembled WGS sequence"/>
</dbReference>
<organism evidence="3 4">
    <name type="scientific">Streptomyces hazeniae</name>
    <dbReference type="NCBI Taxonomy" id="3075538"/>
    <lineage>
        <taxon>Bacteria</taxon>
        <taxon>Bacillati</taxon>
        <taxon>Actinomycetota</taxon>
        <taxon>Actinomycetes</taxon>
        <taxon>Kitasatosporales</taxon>
        <taxon>Streptomycetaceae</taxon>
        <taxon>Streptomyces</taxon>
    </lineage>
</organism>
<accession>A0ABU2NNL7</accession>
<feature type="transmembrane region" description="Helical" evidence="2">
    <location>
        <begin position="87"/>
        <end position="107"/>
    </location>
</feature>
<dbReference type="EMBL" id="JAVREQ010000004">
    <property type="protein sequence ID" value="MDT0378575.1"/>
    <property type="molecule type" value="Genomic_DNA"/>
</dbReference>
<protein>
    <submittedName>
        <fullName evidence="3">Uncharacterized protein</fullName>
    </submittedName>
</protein>
<evidence type="ECO:0000256" key="2">
    <source>
        <dbReference type="SAM" id="Phobius"/>
    </source>
</evidence>